<dbReference type="InterPro" id="IPR050107">
    <property type="entry name" value="ABC_carbohydrate_import_ATPase"/>
</dbReference>
<dbReference type="PANTHER" id="PTHR43790">
    <property type="entry name" value="CARBOHYDRATE TRANSPORT ATP-BINDING PROTEIN MG119-RELATED"/>
    <property type="match status" value="1"/>
</dbReference>
<dbReference type="PROSITE" id="PS50893">
    <property type="entry name" value="ABC_TRANSPORTER_2"/>
    <property type="match status" value="2"/>
</dbReference>
<evidence type="ECO:0000256" key="7">
    <source>
        <dbReference type="ARBA" id="ARBA00022967"/>
    </source>
</evidence>
<evidence type="ECO:0000256" key="8">
    <source>
        <dbReference type="ARBA" id="ARBA00023136"/>
    </source>
</evidence>
<evidence type="ECO:0000256" key="3">
    <source>
        <dbReference type="ARBA" id="ARBA00022597"/>
    </source>
</evidence>
<accession>A0ABZ3EXG0</accession>
<name>A0ABZ3EXG0_9FIRM</name>
<keyword evidence="3" id="KW-0762">Sugar transport</keyword>
<protein>
    <submittedName>
        <fullName evidence="10">Sugar ABC transporter ATP-binding protein</fullName>
    </submittedName>
</protein>
<dbReference type="InterPro" id="IPR003439">
    <property type="entry name" value="ABC_transporter-like_ATP-bd"/>
</dbReference>
<proteinExistence type="predicted"/>
<gene>
    <name evidence="10" type="ORF">V6984_21100</name>
</gene>
<dbReference type="EMBL" id="CP146256">
    <property type="protein sequence ID" value="XAH73966.1"/>
    <property type="molecule type" value="Genomic_DNA"/>
</dbReference>
<dbReference type="PANTHER" id="PTHR43790:SF1">
    <property type="entry name" value="XYLOSE IMPORT ATP-BINDING PROTEIN XYLG"/>
    <property type="match status" value="1"/>
</dbReference>
<dbReference type="InterPro" id="IPR003593">
    <property type="entry name" value="AAA+_ATPase"/>
</dbReference>
<keyword evidence="2" id="KW-1003">Cell membrane</keyword>
<dbReference type="Proteomes" id="UP001451571">
    <property type="component" value="Chromosome"/>
</dbReference>
<evidence type="ECO:0000256" key="1">
    <source>
        <dbReference type="ARBA" id="ARBA00022448"/>
    </source>
</evidence>
<dbReference type="PROSITE" id="PS00211">
    <property type="entry name" value="ABC_TRANSPORTER_1"/>
    <property type="match status" value="1"/>
</dbReference>
<evidence type="ECO:0000256" key="2">
    <source>
        <dbReference type="ARBA" id="ARBA00022475"/>
    </source>
</evidence>
<evidence type="ECO:0000256" key="6">
    <source>
        <dbReference type="ARBA" id="ARBA00022840"/>
    </source>
</evidence>
<sequence length="494" mass="54018">MADAFLRLENIKKSFGGVHALKGIDLTINSGEIHCLAGENGCGKSTLIKVISGAHDATEGCIYIEGKKISHLNPIDSIRMGIQVIYQDFAVFPNLSVAENIAMNRALMTGAKRMQWNKARQLALEAMEQIGAHMDPDILVEQLSVANKQMVAICRAIINDAKLLILDEPTTALTAKEVAKLNVIIRRLKEKGMAVVIVNHKLNEIYEIADRLTVLRNGENVATGLIEEFDKIRFIKCLTGRDLDEITYRPEKSEKEILKVRNLTKEGSFEDVSFTLNKGDVLGITGLLGSGRGEIGDALFGIAPADKGSITLNGKKLEIKSVMDAVKHKIGYVPEDRLTQGLFLDRSIQDNTVSASIQKYLVKGKLDYAEMYKVTEEWIRKIGCAAPSPTPDIRTLSGGNAQKMVIAKWLNTNPDLLILNGPTVGVDVGSKSDIHKILHDLASKGVGIIIISDDLQELIQNCNKIVVMKNGKPSGELEASDLDEITLTKLLSGK</sequence>
<keyword evidence="5" id="KW-0547">Nucleotide-binding</keyword>
<dbReference type="GO" id="GO:0005524">
    <property type="term" value="F:ATP binding"/>
    <property type="evidence" value="ECO:0007669"/>
    <property type="project" value="UniProtKB-KW"/>
</dbReference>
<evidence type="ECO:0000256" key="4">
    <source>
        <dbReference type="ARBA" id="ARBA00022737"/>
    </source>
</evidence>
<organism evidence="10 11">
    <name type="scientific">Kineothrix sedimenti</name>
    <dbReference type="NCBI Taxonomy" id="3123317"/>
    <lineage>
        <taxon>Bacteria</taxon>
        <taxon>Bacillati</taxon>
        <taxon>Bacillota</taxon>
        <taxon>Clostridia</taxon>
        <taxon>Lachnospirales</taxon>
        <taxon>Lachnospiraceae</taxon>
        <taxon>Kineothrix</taxon>
    </lineage>
</organism>
<dbReference type="InterPro" id="IPR027417">
    <property type="entry name" value="P-loop_NTPase"/>
</dbReference>
<dbReference type="CDD" id="cd03215">
    <property type="entry name" value="ABC_Carb_Monos_II"/>
    <property type="match status" value="1"/>
</dbReference>
<dbReference type="Gene3D" id="3.40.50.300">
    <property type="entry name" value="P-loop containing nucleotide triphosphate hydrolases"/>
    <property type="match status" value="2"/>
</dbReference>
<keyword evidence="4" id="KW-0677">Repeat</keyword>
<keyword evidence="11" id="KW-1185">Reference proteome</keyword>
<dbReference type="RefSeq" id="WP_342757563.1">
    <property type="nucleotide sequence ID" value="NZ_CP146256.1"/>
</dbReference>
<dbReference type="InterPro" id="IPR017871">
    <property type="entry name" value="ABC_transporter-like_CS"/>
</dbReference>
<keyword evidence="7" id="KW-1278">Translocase</keyword>
<feature type="domain" description="ABC transporter" evidence="9">
    <location>
        <begin position="252"/>
        <end position="494"/>
    </location>
</feature>
<reference evidence="10 11" key="1">
    <citation type="submission" date="2024-02" db="EMBL/GenBank/DDBJ databases">
        <title>Bacterial strain from lacustrine sediment.</title>
        <authorList>
            <person name="Petit C."/>
            <person name="Fadhlaoui K."/>
        </authorList>
    </citation>
    <scope>NUCLEOTIDE SEQUENCE [LARGE SCALE GENOMIC DNA]</scope>
    <source>
        <strain evidence="10 11">IPX-CK</strain>
    </source>
</reference>
<keyword evidence="8" id="KW-0472">Membrane</keyword>
<evidence type="ECO:0000259" key="9">
    <source>
        <dbReference type="PROSITE" id="PS50893"/>
    </source>
</evidence>
<dbReference type="CDD" id="cd03216">
    <property type="entry name" value="ABC_Carb_Monos_I"/>
    <property type="match status" value="1"/>
</dbReference>
<keyword evidence="1" id="KW-0813">Transport</keyword>
<keyword evidence="6 10" id="KW-0067">ATP-binding</keyword>
<dbReference type="Pfam" id="PF00005">
    <property type="entry name" value="ABC_tran"/>
    <property type="match status" value="2"/>
</dbReference>
<dbReference type="SUPFAM" id="SSF52540">
    <property type="entry name" value="P-loop containing nucleoside triphosphate hydrolases"/>
    <property type="match status" value="2"/>
</dbReference>
<dbReference type="SMART" id="SM00382">
    <property type="entry name" value="AAA"/>
    <property type="match status" value="2"/>
</dbReference>
<evidence type="ECO:0000256" key="5">
    <source>
        <dbReference type="ARBA" id="ARBA00022741"/>
    </source>
</evidence>
<evidence type="ECO:0000313" key="10">
    <source>
        <dbReference type="EMBL" id="XAH73966.1"/>
    </source>
</evidence>
<feature type="domain" description="ABC transporter" evidence="9">
    <location>
        <begin position="6"/>
        <end position="242"/>
    </location>
</feature>
<evidence type="ECO:0000313" key="11">
    <source>
        <dbReference type="Proteomes" id="UP001451571"/>
    </source>
</evidence>